<organism evidence="3 4">
    <name type="scientific">Trapa natans</name>
    <name type="common">Water chestnut</name>
    <dbReference type="NCBI Taxonomy" id="22666"/>
    <lineage>
        <taxon>Eukaryota</taxon>
        <taxon>Viridiplantae</taxon>
        <taxon>Streptophyta</taxon>
        <taxon>Embryophyta</taxon>
        <taxon>Tracheophyta</taxon>
        <taxon>Spermatophyta</taxon>
        <taxon>Magnoliopsida</taxon>
        <taxon>eudicotyledons</taxon>
        <taxon>Gunneridae</taxon>
        <taxon>Pentapetalae</taxon>
        <taxon>rosids</taxon>
        <taxon>malvids</taxon>
        <taxon>Myrtales</taxon>
        <taxon>Lythraceae</taxon>
        <taxon>Trapa</taxon>
    </lineage>
</organism>
<dbReference type="InterPro" id="IPR039608">
    <property type="entry name" value="VQ_1/10"/>
</dbReference>
<accession>A0AAN7L6B8</accession>
<sequence>MAGDGKRPLRVVIIDTQYVETDARSFKSVVQRLTGKDSTVDSDSQKWRNADGGPPPCSFTGAETWAVNASEGGDWWMREFDRLLKEAPLLLPPSPPPPWMLPDEFPDLLWELLTD</sequence>
<dbReference type="InterPro" id="IPR008889">
    <property type="entry name" value="VQ"/>
</dbReference>
<reference evidence="3 4" key="1">
    <citation type="journal article" date="2023" name="Hortic Res">
        <title>Pangenome of water caltrop reveals structural variations and asymmetric subgenome divergence after allopolyploidization.</title>
        <authorList>
            <person name="Zhang X."/>
            <person name="Chen Y."/>
            <person name="Wang L."/>
            <person name="Yuan Y."/>
            <person name="Fang M."/>
            <person name="Shi L."/>
            <person name="Lu R."/>
            <person name="Comes H.P."/>
            <person name="Ma Y."/>
            <person name="Chen Y."/>
            <person name="Huang G."/>
            <person name="Zhou Y."/>
            <person name="Zheng Z."/>
            <person name="Qiu Y."/>
        </authorList>
    </citation>
    <scope>NUCLEOTIDE SEQUENCE [LARGE SCALE GENOMIC DNA]</scope>
    <source>
        <strain evidence="3">F231</strain>
    </source>
</reference>
<evidence type="ECO:0000256" key="1">
    <source>
        <dbReference type="SAM" id="MobiDB-lite"/>
    </source>
</evidence>
<evidence type="ECO:0000313" key="4">
    <source>
        <dbReference type="Proteomes" id="UP001346149"/>
    </source>
</evidence>
<dbReference type="PANTHER" id="PTHR34777:SF1">
    <property type="entry name" value="VQ MOTIF-CONTAINING PROTEIN 10"/>
    <property type="match status" value="1"/>
</dbReference>
<protein>
    <recommendedName>
        <fullName evidence="2">VQ domain-containing protein</fullName>
    </recommendedName>
</protein>
<dbReference type="AlphaFoldDB" id="A0AAN7L6B8"/>
<feature type="region of interest" description="Disordered" evidence="1">
    <location>
        <begin position="34"/>
        <end position="59"/>
    </location>
</feature>
<proteinExistence type="predicted"/>
<dbReference type="EMBL" id="JAXQNO010000017">
    <property type="protein sequence ID" value="KAK4778764.1"/>
    <property type="molecule type" value="Genomic_DNA"/>
</dbReference>
<evidence type="ECO:0000313" key="3">
    <source>
        <dbReference type="EMBL" id="KAK4778764.1"/>
    </source>
</evidence>
<keyword evidence="4" id="KW-1185">Reference proteome</keyword>
<evidence type="ECO:0000259" key="2">
    <source>
        <dbReference type="Pfam" id="PF05678"/>
    </source>
</evidence>
<dbReference type="Proteomes" id="UP001346149">
    <property type="component" value="Unassembled WGS sequence"/>
</dbReference>
<dbReference type="Pfam" id="PF05678">
    <property type="entry name" value="VQ"/>
    <property type="match status" value="1"/>
</dbReference>
<name>A0AAN7L6B8_TRANT</name>
<dbReference type="PANTHER" id="PTHR34777">
    <property type="entry name" value="VQ MOTIF-CONTAINING PROTEIN 10"/>
    <property type="match status" value="1"/>
</dbReference>
<feature type="domain" description="VQ" evidence="2">
    <location>
        <begin position="13"/>
        <end position="39"/>
    </location>
</feature>
<feature type="compositionally biased region" description="Basic and acidic residues" evidence="1">
    <location>
        <begin position="34"/>
        <end position="49"/>
    </location>
</feature>
<gene>
    <name evidence="3" type="ORF">SAY86_006292</name>
</gene>
<comment type="caution">
    <text evidence="3">The sequence shown here is derived from an EMBL/GenBank/DDBJ whole genome shotgun (WGS) entry which is preliminary data.</text>
</comment>